<evidence type="ECO:0000313" key="4">
    <source>
        <dbReference type="Proteomes" id="UP001085076"/>
    </source>
</evidence>
<keyword evidence="4" id="KW-1185">Reference proteome</keyword>
<evidence type="ECO:0000256" key="1">
    <source>
        <dbReference type="SAM" id="MobiDB-lite"/>
    </source>
</evidence>
<keyword evidence="2" id="KW-0472">Membrane</keyword>
<dbReference type="PANTHER" id="PTHR36735:SF1">
    <property type="entry name" value="TRANSMEMBRANE PROTEIN"/>
    <property type="match status" value="1"/>
</dbReference>
<reference evidence="3" key="2">
    <citation type="journal article" date="2022" name="Hortic Res">
        <title>The genome of Dioscorea zingiberensis sheds light on the biosynthesis, origin and evolution of the medicinally important diosgenin saponins.</title>
        <authorList>
            <person name="Li Y."/>
            <person name="Tan C."/>
            <person name="Li Z."/>
            <person name="Guo J."/>
            <person name="Li S."/>
            <person name="Chen X."/>
            <person name="Wang C."/>
            <person name="Dai X."/>
            <person name="Yang H."/>
            <person name="Song W."/>
            <person name="Hou L."/>
            <person name="Xu J."/>
            <person name="Tong Z."/>
            <person name="Xu A."/>
            <person name="Yuan X."/>
            <person name="Wang W."/>
            <person name="Yang Q."/>
            <person name="Chen L."/>
            <person name="Sun Z."/>
            <person name="Wang K."/>
            <person name="Pan B."/>
            <person name="Chen J."/>
            <person name="Bao Y."/>
            <person name="Liu F."/>
            <person name="Qi X."/>
            <person name="Gang D.R."/>
            <person name="Wen J."/>
            <person name="Li J."/>
        </authorList>
    </citation>
    <scope>NUCLEOTIDE SEQUENCE</scope>
    <source>
        <strain evidence="3">Dzin_1.0</strain>
    </source>
</reference>
<evidence type="ECO:0000313" key="3">
    <source>
        <dbReference type="EMBL" id="KAJ0962455.1"/>
    </source>
</evidence>
<dbReference type="Proteomes" id="UP001085076">
    <property type="component" value="Miscellaneous, Linkage group lg10"/>
</dbReference>
<dbReference type="GO" id="GO:0009535">
    <property type="term" value="C:chloroplast thylakoid membrane"/>
    <property type="evidence" value="ECO:0007669"/>
    <property type="project" value="TreeGrafter"/>
</dbReference>
<organism evidence="3 4">
    <name type="scientific">Dioscorea zingiberensis</name>
    <dbReference type="NCBI Taxonomy" id="325984"/>
    <lineage>
        <taxon>Eukaryota</taxon>
        <taxon>Viridiplantae</taxon>
        <taxon>Streptophyta</taxon>
        <taxon>Embryophyta</taxon>
        <taxon>Tracheophyta</taxon>
        <taxon>Spermatophyta</taxon>
        <taxon>Magnoliopsida</taxon>
        <taxon>Liliopsida</taxon>
        <taxon>Dioscoreales</taxon>
        <taxon>Dioscoreaceae</taxon>
        <taxon>Dioscorea</taxon>
    </lineage>
</organism>
<name>A0A9D5BXI4_9LILI</name>
<feature type="region of interest" description="Disordered" evidence="1">
    <location>
        <begin position="192"/>
        <end position="234"/>
    </location>
</feature>
<dbReference type="OrthoDB" id="1930702at2759"/>
<evidence type="ECO:0000256" key="2">
    <source>
        <dbReference type="SAM" id="Phobius"/>
    </source>
</evidence>
<comment type="caution">
    <text evidence="3">The sequence shown here is derived from an EMBL/GenBank/DDBJ whole genome shotgun (WGS) entry which is preliminary data.</text>
</comment>
<protein>
    <submittedName>
        <fullName evidence="3">Uncharacterized protein</fullName>
    </submittedName>
</protein>
<gene>
    <name evidence="3" type="ORF">J5N97_030283</name>
</gene>
<accession>A0A9D5BXI4</accession>
<proteinExistence type="predicted"/>
<dbReference type="PANTHER" id="PTHR36735">
    <property type="entry name" value="TRANSMEMBRANE PROTEIN"/>
    <property type="match status" value="1"/>
</dbReference>
<reference evidence="3" key="1">
    <citation type="submission" date="2021-03" db="EMBL/GenBank/DDBJ databases">
        <authorList>
            <person name="Li Z."/>
            <person name="Yang C."/>
        </authorList>
    </citation>
    <scope>NUCLEOTIDE SEQUENCE</scope>
    <source>
        <strain evidence="3">Dzin_1.0</strain>
        <tissue evidence="3">Leaf</tissue>
    </source>
</reference>
<keyword evidence="2" id="KW-0812">Transmembrane</keyword>
<feature type="compositionally biased region" description="Basic residues" evidence="1">
    <location>
        <begin position="201"/>
        <end position="216"/>
    </location>
</feature>
<dbReference type="EMBL" id="JAGGNH010000010">
    <property type="protein sequence ID" value="KAJ0962455.1"/>
    <property type="molecule type" value="Genomic_DNA"/>
</dbReference>
<sequence length="234" mass="26269">MTTTAKRETLRFAVSVGTGKACARPINDLHKLEWARFIIRWIPGAPFLPRHPFIPISHPSIHPSMAAAVILPRSSAIVLPLVVVTTAPKVLLNTPCRSIINSRLRRRRRFERISCRRSCQRWRVHASVAEEALPDPESVIENAKQAVQSGNDDISSTIVSTLLFIAFVGLTLLTIGVIYLGVTDFLQKRERDKFEKEEAAKKKKKNGKKGKVKTRAGPRGFGQKLEEEEEDQDI</sequence>
<feature type="transmembrane region" description="Helical" evidence="2">
    <location>
        <begin position="158"/>
        <end position="182"/>
    </location>
</feature>
<dbReference type="AlphaFoldDB" id="A0A9D5BXI4"/>
<keyword evidence="2" id="KW-1133">Transmembrane helix</keyword>